<dbReference type="EMBL" id="JWHR01000052">
    <property type="protein sequence ID" value="KHS58049.1"/>
    <property type="molecule type" value="Genomic_DNA"/>
</dbReference>
<protein>
    <submittedName>
        <fullName evidence="2">Uncharacterized protein</fullName>
    </submittedName>
</protein>
<keyword evidence="1" id="KW-0472">Membrane</keyword>
<reference evidence="2 3" key="1">
    <citation type="submission" date="2014-12" db="EMBL/GenBank/DDBJ databases">
        <title>Draft genome sequence of Terrisporobacter sp. 08-306576, isolated from the blood culture of a bacteremia patient.</title>
        <authorList>
            <person name="Lund L.C."/>
            <person name="Sydenham T.V."/>
            <person name="Hogh S.V."/>
            <person name="Skov M.N."/>
            <person name="Kemp M."/>
            <person name="Justesen U.S."/>
        </authorList>
    </citation>
    <scope>NUCLEOTIDE SEQUENCE [LARGE SCALE GENOMIC DNA]</scope>
    <source>
        <strain evidence="2 3">08-306576</strain>
    </source>
</reference>
<keyword evidence="1" id="KW-0812">Transmembrane</keyword>
<dbReference type="Proteomes" id="UP000031189">
    <property type="component" value="Unassembled WGS sequence"/>
</dbReference>
<evidence type="ECO:0000313" key="2">
    <source>
        <dbReference type="EMBL" id="KHS58049.1"/>
    </source>
</evidence>
<evidence type="ECO:0000313" key="3">
    <source>
        <dbReference type="Proteomes" id="UP000031189"/>
    </source>
</evidence>
<dbReference type="STRING" id="1577792.QX51_04940"/>
<comment type="caution">
    <text evidence="2">The sequence shown here is derived from an EMBL/GenBank/DDBJ whole genome shotgun (WGS) entry which is preliminary data.</text>
</comment>
<gene>
    <name evidence="2" type="ORF">QX51_04940</name>
</gene>
<name>A0A0B3VZ44_9FIRM</name>
<organism evidence="2 3">
    <name type="scientific">Terrisporobacter othiniensis</name>
    <dbReference type="NCBI Taxonomy" id="1577792"/>
    <lineage>
        <taxon>Bacteria</taxon>
        <taxon>Bacillati</taxon>
        <taxon>Bacillota</taxon>
        <taxon>Clostridia</taxon>
        <taxon>Peptostreptococcales</taxon>
        <taxon>Peptostreptococcaceae</taxon>
        <taxon>Terrisporobacter</taxon>
    </lineage>
</organism>
<keyword evidence="1" id="KW-1133">Transmembrane helix</keyword>
<sequence length="203" mass="23544">MLRKKSKGSILIMSIITFSIISLICITCSSLILSNNRISELEYKTEKLKEENIGVIELIYSNMLKEVQYAIENTNTEDEFYNYLTKNNSGIFINKVKKIENTGLTNRTIDMAYDNNFSTKEYIHYKILTKSKINNHDKYALISTKIKNPWFGKVDNSSQEVNVSEQEENKDSNMVVDPENIDSDEIVEINEGDLITFYNYEEK</sequence>
<dbReference type="AlphaFoldDB" id="A0A0B3VZ44"/>
<accession>A0A0B3VZ44</accession>
<feature type="transmembrane region" description="Helical" evidence="1">
    <location>
        <begin position="12"/>
        <end position="33"/>
    </location>
</feature>
<evidence type="ECO:0000256" key="1">
    <source>
        <dbReference type="SAM" id="Phobius"/>
    </source>
</evidence>
<keyword evidence="3" id="KW-1185">Reference proteome</keyword>
<proteinExistence type="predicted"/>